<comment type="caution">
    <text evidence="3">The sequence shown here is derived from an EMBL/GenBank/DDBJ whole genome shotgun (WGS) entry which is preliminary data.</text>
</comment>
<feature type="domain" description="RNase III" evidence="2">
    <location>
        <begin position="29"/>
        <end position="176"/>
    </location>
</feature>
<reference evidence="3 4" key="1">
    <citation type="journal article" date="2021" name="BMC Genomics">
        <title>Datura genome reveals duplications of psychoactive alkaloid biosynthetic genes and high mutation rate following tissue culture.</title>
        <authorList>
            <person name="Rajewski A."/>
            <person name="Carter-House D."/>
            <person name="Stajich J."/>
            <person name="Litt A."/>
        </authorList>
    </citation>
    <scope>NUCLEOTIDE SEQUENCE [LARGE SCALE GENOMIC DNA]</scope>
    <source>
        <strain evidence="3">AR-01</strain>
    </source>
</reference>
<evidence type="ECO:0000313" key="4">
    <source>
        <dbReference type="Proteomes" id="UP000823775"/>
    </source>
</evidence>
<evidence type="ECO:0000256" key="1">
    <source>
        <dbReference type="ARBA" id="ARBA00022801"/>
    </source>
</evidence>
<dbReference type="InterPro" id="IPR000999">
    <property type="entry name" value="RNase_III_dom"/>
</dbReference>
<dbReference type="EMBL" id="JACEIK010000844">
    <property type="protein sequence ID" value="MCD7462893.1"/>
    <property type="molecule type" value="Genomic_DNA"/>
</dbReference>
<sequence>MKWLGLDIDFVDAPMPRNFPMNAEKLVNIRYFESLLHYKFHDPSLLVEALTHGSYMLPEIPRCYQRLEFLGDAVLDYVVTTHLYFKYLGVTPGPITDLRSASANNECYAQSAVKAGLHKHILHASQDLQRQIFRTVEDFEKLDLVSTFGWEAETAFPKVLGDFIESLSGAIFVDSGFDKDTTFQSIRPLLEPLVTP</sequence>
<accession>A0ABS8SVF7</accession>
<gene>
    <name evidence="3" type="primary">DCL2_10</name>
    <name evidence="3" type="ORF">HAX54_049588</name>
</gene>
<name>A0ABS8SVF7_DATST</name>
<dbReference type="CDD" id="cd00593">
    <property type="entry name" value="RIBOc"/>
    <property type="match status" value="1"/>
</dbReference>
<dbReference type="Pfam" id="PF00636">
    <property type="entry name" value="Ribonuclease_3"/>
    <property type="match status" value="1"/>
</dbReference>
<keyword evidence="4" id="KW-1185">Reference proteome</keyword>
<evidence type="ECO:0000313" key="3">
    <source>
        <dbReference type="EMBL" id="MCD7462893.1"/>
    </source>
</evidence>
<dbReference type="InterPro" id="IPR036389">
    <property type="entry name" value="RNase_III_sf"/>
</dbReference>
<protein>
    <submittedName>
        <fullName evidence="3">Dicer-like protein 2</fullName>
    </submittedName>
</protein>
<keyword evidence="1" id="KW-0378">Hydrolase</keyword>
<proteinExistence type="predicted"/>
<evidence type="ECO:0000259" key="2">
    <source>
        <dbReference type="PROSITE" id="PS50142"/>
    </source>
</evidence>
<dbReference type="Gene3D" id="1.10.1520.10">
    <property type="entry name" value="Ribonuclease III domain"/>
    <property type="match status" value="1"/>
</dbReference>
<organism evidence="3 4">
    <name type="scientific">Datura stramonium</name>
    <name type="common">Jimsonweed</name>
    <name type="synonym">Common thornapple</name>
    <dbReference type="NCBI Taxonomy" id="4076"/>
    <lineage>
        <taxon>Eukaryota</taxon>
        <taxon>Viridiplantae</taxon>
        <taxon>Streptophyta</taxon>
        <taxon>Embryophyta</taxon>
        <taxon>Tracheophyta</taxon>
        <taxon>Spermatophyta</taxon>
        <taxon>Magnoliopsida</taxon>
        <taxon>eudicotyledons</taxon>
        <taxon>Gunneridae</taxon>
        <taxon>Pentapetalae</taxon>
        <taxon>asterids</taxon>
        <taxon>lamiids</taxon>
        <taxon>Solanales</taxon>
        <taxon>Solanaceae</taxon>
        <taxon>Solanoideae</taxon>
        <taxon>Datureae</taxon>
        <taxon>Datura</taxon>
    </lineage>
</organism>
<dbReference type="SUPFAM" id="SSF69065">
    <property type="entry name" value="RNase III domain-like"/>
    <property type="match status" value="1"/>
</dbReference>
<dbReference type="SMART" id="SM00535">
    <property type="entry name" value="RIBOc"/>
    <property type="match status" value="1"/>
</dbReference>
<dbReference type="PANTHER" id="PTHR14950">
    <property type="entry name" value="DICER-RELATED"/>
    <property type="match status" value="1"/>
</dbReference>
<dbReference type="PANTHER" id="PTHR14950:SF70">
    <property type="entry name" value="ENDORIBONUCLEASE DICER HOMOLOG 2"/>
    <property type="match status" value="1"/>
</dbReference>
<dbReference type="Proteomes" id="UP000823775">
    <property type="component" value="Unassembled WGS sequence"/>
</dbReference>
<dbReference type="PROSITE" id="PS00517">
    <property type="entry name" value="RNASE_3_1"/>
    <property type="match status" value="1"/>
</dbReference>
<dbReference type="PROSITE" id="PS50142">
    <property type="entry name" value="RNASE_3_2"/>
    <property type="match status" value="1"/>
</dbReference>